<dbReference type="OrthoDB" id="5778525at2759"/>
<dbReference type="AlphaFoldDB" id="A0A1X2H9U0"/>
<gene>
    <name evidence="8" type="ORF">BCR43DRAFT_564315</name>
</gene>
<evidence type="ECO:0000259" key="7">
    <source>
        <dbReference type="PROSITE" id="PS50888"/>
    </source>
</evidence>
<organism evidence="8 9">
    <name type="scientific">Syncephalastrum racemosum</name>
    <name type="common">Filamentous fungus</name>
    <dbReference type="NCBI Taxonomy" id="13706"/>
    <lineage>
        <taxon>Eukaryota</taxon>
        <taxon>Fungi</taxon>
        <taxon>Fungi incertae sedis</taxon>
        <taxon>Mucoromycota</taxon>
        <taxon>Mucoromycotina</taxon>
        <taxon>Mucoromycetes</taxon>
        <taxon>Mucorales</taxon>
        <taxon>Syncephalastraceae</taxon>
        <taxon>Syncephalastrum</taxon>
    </lineage>
</organism>
<dbReference type="InParanoid" id="A0A1X2H9U0"/>
<dbReference type="PANTHER" id="PTHR15741">
    <property type="entry name" value="BASIC HELIX-LOOP-HELIX ZIP TRANSCRIPTION FACTOR"/>
    <property type="match status" value="1"/>
</dbReference>
<feature type="region of interest" description="Disordered" evidence="6">
    <location>
        <begin position="146"/>
        <end position="257"/>
    </location>
</feature>
<dbReference type="STRING" id="13706.A0A1X2H9U0"/>
<dbReference type="GO" id="GO:0005634">
    <property type="term" value="C:nucleus"/>
    <property type="evidence" value="ECO:0007669"/>
    <property type="project" value="UniProtKB-SubCell"/>
</dbReference>
<reference evidence="8 9" key="1">
    <citation type="submission" date="2016-07" db="EMBL/GenBank/DDBJ databases">
        <title>Pervasive Adenine N6-methylation of Active Genes in Fungi.</title>
        <authorList>
            <consortium name="DOE Joint Genome Institute"/>
            <person name="Mondo S.J."/>
            <person name="Dannebaum R.O."/>
            <person name="Kuo R.C."/>
            <person name="Labutti K."/>
            <person name="Haridas S."/>
            <person name="Kuo A."/>
            <person name="Salamov A."/>
            <person name="Ahrendt S.R."/>
            <person name="Lipzen A."/>
            <person name="Sullivan W."/>
            <person name="Andreopoulos W.B."/>
            <person name="Clum A."/>
            <person name="Lindquist E."/>
            <person name="Daum C."/>
            <person name="Ramamoorthy G.K."/>
            <person name="Gryganskyi A."/>
            <person name="Culley D."/>
            <person name="Magnuson J.K."/>
            <person name="James T.Y."/>
            <person name="O'Malley M.A."/>
            <person name="Stajich J.E."/>
            <person name="Spatafora J.W."/>
            <person name="Visel A."/>
            <person name="Grigoriev I.V."/>
        </authorList>
    </citation>
    <scope>NUCLEOTIDE SEQUENCE [LARGE SCALE GENOMIC DNA]</scope>
    <source>
        <strain evidence="8 9">NRRL 2496</strain>
    </source>
</reference>
<evidence type="ECO:0000256" key="1">
    <source>
        <dbReference type="ARBA" id="ARBA00004123"/>
    </source>
</evidence>
<dbReference type="SUPFAM" id="SSF47459">
    <property type="entry name" value="HLH, helix-loop-helix DNA-binding domain"/>
    <property type="match status" value="1"/>
</dbReference>
<protein>
    <recommendedName>
        <fullName evidence="7">BHLH domain-containing protein</fullName>
    </recommendedName>
</protein>
<evidence type="ECO:0000256" key="2">
    <source>
        <dbReference type="ARBA" id="ARBA00023015"/>
    </source>
</evidence>
<dbReference type="GO" id="GO:0000978">
    <property type="term" value="F:RNA polymerase II cis-regulatory region sequence-specific DNA binding"/>
    <property type="evidence" value="ECO:0007669"/>
    <property type="project" value="TreeGrafter"/>
</dbReference>
<dbReference type="CDD" id="cd11405">
    <property type="entry name" value="bHLHzip_MLXIP_like"/>
    <property type="match status" value="1"/>
</dbReference>
<evidence type="ECO:0000256" key="6">
    <source>
        <dbReference type="SAM" id="MobiDB-lite"/>
    </source>
</evidence>
<dbReference type="SMART" id="SM00353">
    <property type="entry name" value="HLH"/>
    <property type="match status" value="1"/>
</dbReference>
<keyword evidence="9" id="KW-1185">Reference proteome</keyword>
<keyword evidence="2" id="KW-0805">Transcription regulation</keyword>
<sequence>MNFTSTAITNTDATNTSIHASINPTSATAPSDAKFFLSATDTTGSYDDAFKCEPVMYSTGGDALAYPTPTHNPVTAGAAVVDDASRSGQNAQPHNMSMDFAEQLIPEMAYQLTPRSPYACDTPVDASLPYCTSPAPLAVAPNNNPFPCTPTSPTSSSPSPSASSSSSQHFPQHPTNGNQHPAVMLQENNPFPDAFLPDFLQYSKETYESSTAPHANESNGRKKRSHQEMMDPVDEWDYTNTNGAPTPSPTSADENKMSNSEMRRQIHIQSEQKRRAQIKDGFEDLRNELPSCLNKKMSKVALLHRTVQHIQHLKSTQMSILAELERLVAENEQLRKFQESVLQKQALEKMYHINSM</sequence>
<dbReference type="Pfam" id="PF00010">
    <property type="entry name" value="HLH"/>
    <property type="match status" value="1"/>
</dbReference>
<proteinExistence type="predicted"/>
<keyword evidence="5" id="KW-0539">Nucleus</keyword>
<dbReference type="GO" id="GO:0000981">
    <property type="term" value="F:DNA-binding transcription factor activity, RNA polymerase II-specific"/>
    <property type="evidence" value="ECO:0007669"/>
    <property type="project" value="TreeGrafter"/>
</dbReference>
<feature type="domain" description="BHLH" evidence="7">
    <location>
        <begin position="262"/>
        <end position="313"/>
    </location>
</feature>
<comment type="caution">
    <text evidence="8">The sequence shown here is derived from an EMBL/GenBank/DDBJ whole genome shotgun (WGS) entry which is preliminary data.</text>
</comment>
<accession>A0A1X2H9U0</accession>
<evidence type="ECO:0000256" key="4">
    <source>
        <dbReference type="ARBA" id="ARBA00023163"/>
    </source>
</evidence>
<dbReference type="InterPro" id="IPR036638">
    <property type="entry name" value="HLH_DNA-bd_sf"/>
</dbReference>
<dbReference type="GO" id="GO:0046983">
    <property type="term" value="F:protein dimerization activity"/>
    <property type="evidence" value="ECO:0007669"/>
    <property type="project" value="InterPro"/>
</dbReference>
<evidence type="ECO:0000256" key="5">
    <source>
        <dbReference type="ARBA" id="ARBA00023242"/>
    </source>
</evidence>
<evidence type="ECO:0000313" key="8">
    <source>
        <dbReference type="EMBL" id="ORY95415.1"/>
    </source>
</evidence>
<comment type="subcellular location">
    <subcellularLocation>
        <location evidence="1">Nucleus</location>
    </subcellularLocation>
</comment>
<dbReference type="Gene3D" id="4.10.280.10">
    <property type="entry name" value="Helix-loop-helix DNA-binding domain"/>
    <property type="match status" value="1"/>
</dbReference>
<evidence type="ECO:0000313" key="9">
    <source>
        <dbReference type="Proteomes" id="UP000242180"/>
    </source>
</evidence>
<keyword evidence="4" id="KW-0804">Transcription</keyword>
<keyword evidence="3" id="KW-0238">DNA-binding</keyword>
<name>A0A1X2H9U0_SYNRA</name>
<feature type="compositionally biased region" description="Polar residues" evidence="6">
    <location>
        <begin position="238"/>
        <end position="252"/>
    </location>
</feature>
<feature type="compositionally biased region" description="Polar residues" evidence="6">
    <location>
        <begin position="208"/>
        <end position="218"/>
    </location>
</feature>
<feature type="compositionally biased region" description="Polar residues" evidence="6">
    <location>
        <begin position="168"/>
        <end position="179"/>
    </location>
</feature>
<feature type="compositionally biased region" description="Low complexity" evidence="6">
    <location>
        <begin position="146"/>
        <end position="167"/>
    </location>
</feature>
<dbReference type="Proteomes" id="UP000242180">
    <property type="component" value="Unassembled WGS sequence"/>
</dbReference>
<evidence type="ECO:0000256" key="3">
    <source>
        <dbReference type="ARBA" id="ARBA00023125"/>
    </source>
</evidence>
<dbReference type="PROSITE" id="PS50888">
    <property type="entry name" value="BHLH"/>
    <property type="match status" value="1"/>
</dbReference>
<dbReference type="EMBL" id="MCGN01000006">
    <property type="protein sequence ID" value="ORY95415.1"/>
    <property type="molecule type" value="Genomic_DNA"/>
</dbReference>
<dbReference type="InterPro" id="IPR011598">
    <property type="entry name" value="bHLH_dom"/>
</dbReference>
<dbReference type="PANTHER" id="PTHR15741:SF27">
    <property type="entry name" value="TRANSCRIPTION FACTOR AP-4"/>
    <property type="match status" value="1"/>
</dbReference>
<dbReference type="InterPro" id="IPR052207">
    <property type="entry name" value="Max-like/E-box_TFs"/>
</dbReference>